<keyword evidence="2" id="KW-0472">Membrane</keyword>
<dbReference type="STRING" id="1210089.GCA_001613165_02576"/>
<dbReference type="AlphaFoldDB" id="A0A370H5H6"/>
<reference evidence="4 5" key="1">
    <citation type="submission" date="2018-07" db="EMBL/GenBank/DDBJ databases">
        <title>Genomic Encyclopedia of Type Strains, Phase IV (KMG-IV): sequencing the most valuable type-strain genomes for metagenomic binning, comparative biology and taxonomic classification.</title>
        <authorList>
            <person name="Goeker M."/>
        </authorList>
    </citation>
    <scope>NUCLEOTIDE SEQUENCE [LARGE SCALE GENOMIC DNA]</scope>
    <source>
        <strain evidence="4 5">DSM 44952</strain>
    </source>
</reference>
<feature type="region of interest" description="Disordered" evidence="1">
    <location>
        <begin position="9"/>
        <end position="30"/>
    </location>
</feature>
<gene>
    <name evidence="4" type="ORF">DFR68_105209</name>
</gene>
<evidence type="ECO:0000256" key="2">
    <source>
        <dbReference type="SAM" id="Phobius"/>
    </source>
</evidence>
<dbReference type="Pfam" id="PF10756">
    <property type="entry name" value="bPH_6"/>
    <property type="match status" value="1"/>
</dbReference>
<evidence type="ECO:0000259" key="3">
    <source>
        <dbReference type="Pfam" id="PF10756"/>
    </source>
</evidence>
<organism evidence="4 5">
    <name type="scientific">Nocardia mexicana</name>
    <dbReference type="NCBI Taxonomy" id="279262"/>
    <lineage>
        <taxon>Bacteria</taxon>
        <taxon>Bacillati</taxon>
        <taxon>Actinomycetota</taxon>
        <taxon>Actinomycetes</taxon>
        <taxon>Mycobacteriales</taxon>
        <taxon>Nocardiaceae</taxon>
        <taxon>Nocardia</taxon>
    </lineage>
</organism>
<feature type="compositionally biased region" description="Basic and acidic residues" evidence="1">
    <location>
        <begin position="19"/>
        <end position="30"/>
    </location>
</feature>
<dbReference type="Proteomes" id="UP000255355">
    <property type="component" value="Unassembled WGS sequence"/>
</dbReference>
<evidence type="ECO:0000256" key="1">
    <source>
        <dbReference type="SAM" id="MobiDB-lite"/>
    </source>
</evidence>
<sequence>MPVVRIWKRSPRPSARGSDGTERGGEGADWDLEVRPRRSVRTARIVAAVLAVLFTIAGIASSHSTTGVNFRGADQVAIVCFGWLLAGAVLLLTRPRVRVGPQGVSVRNIVGDNNFPWKDIRGVSIPDKRAWARLELVDDEYVPMLAIRVNDKEYAARSMDRFRELGAKYTAGQDK</sequence>
<comment type="caution">
    <text evidence="4">The sequence shown here is derived from an EMBL/GenBank/DDBJ whole genome shotgun (WGS) entry which is preliminary data.</text>
</comment>
<protein>
    <submittedName>
        <fullName evidence="4">PH (Pleckstrin Homology) domain-containing protein</fullName>
    </submittedName>
</protein>
<feature type="transmembrane region" description="Helical" evidence="2">
    <location>
        <begin position="45"/>
        <end position="63"/>
    </location>
</feature>
<keyword evidence="5" id="KW-1185">Reference proteome</keyword>
<feature type="domain" description="Low molecular weight protein antigen 6 PH" evidence="3">
    <location>
        <begin position="94"/>
        <end position="164"/>
    </location>
</feature>
<dbReference type="InterPro" id="IPR019692">
    <property type="entry name" value="CFP-6_PH"/>
</dbReference>
<accession>A0A370H5H6</accession>
<dbReference type="EMBL" id="QQAZ01000005">
    <property type="protein sequence ID" value="RDI50732.1"/>
    <property type="molecule type" value="Genomic_DNA"/>
</dbReference>
<feature type="transmembrane region" description="Helical" evidence="2">
    <location>
        <begin position="75"/>
        <end position="93"/>
    </location>
</feature>
<dbReference type="RefSeq" id="WP_084519517.1">
    <property type="nucleotide sequence ID" value="NZ_QQAZ01000005.1"/>
</dbReference>
<evidence type="ECO:0000313" key="5">
    <source>
        <dbReference type="Proteomes" id="UP000255355"/>
    </source>
</evidence>
<evidence type="ECO:0000313" key="4">
    <source>
        <dbReference type="EMBL" id="RDI50732.1"/>
    </source>
</evidence>
<keyword evidence="2" id="KW-0812">Transmembrane</keyword>
<keyword evidence="2" id="KW-1133">Transmembrane helix</keyword>
<name>A0A370H5H6_9NOCA</name>
<dbReference type="OrthoDB" id="5191452at2"/>
<proteinExistence type="predicted"/>